<evidence type="ECO:0000256" key="3">
    <source>
        <dbReference type="ARBA" id="ARBA00012211"/>
    </source>
</evidence>
<keyword evidence="8 14" id="KW-0067">ATP-binding</keyword>
<comment type="function">
    <text evidence="14">Cell wall formation.</text>
</comment>
<comment type="catalytic activity">
    <reaction evidence="13 14">
        <text>UDP-N-acetyl-alpha-D-muramate + L-alanine + ATP = UDP-N-acetyl-alpha-D-muramoyl-L-alanine + ADP + phosphate + H(+)</text>
        <dbReference type="Rhea" id="RHEA:23372"/>
        <dbReference type="ChEBI" id="CHEBI:15378"/>
        <dbReference type="ChEBI" id="CHEBI:30616"/>
        <dbReference type="ChEBI" id="CHEBI:43474"/>
        <dbReference type="ChEBI" id="CHEBI:57972"/>
        <dbReference type="ChEBI" id="CHEBI:70757"/>
        <dbReference type="ChEBI" id="CHEBI:83898"/>
        <dbReference type="ChEBI" id="CHEBI:456216"/>
        <dbReference type="EC" id="6.3.2.8"/>
    </reaction>
</comment>
<dbReference type="EC" id="6.3.2.8" evidence="3 14"/>
<dbReference type="InterPro" id="IPR013221">
    <property type="entry name" value="Mur_ligase_cen"/>
</dbReference>
<protein>
    <recommendedName>
        <fullName evidence="3 14">UDP-N-acetylmuramate--L-alanine ligase</fullName>
        <ecNumber evidence="3 14">6.3.2.8</ecNumber>
    </recommendedName>
    <alternativeName>
        <fullName evidence="14">UDP-N-acetylmuramoyl-L-alanine synthetase</fullName>
    </alternativeName>
</protein>
<comment type="similarity">
    <text evidence="14">Belongs to the MurCDEF family.</text>
</comment>
<evidence type="ECO:0000256" key="6">
    <source>
        <dbReference type="ARBA" id="ARBA00022618"/>
    </source>
</evidence>
<proteinExistence type="inferred from homology"/>
<dbReference type="PANTHER" id="PTHR43445">
    <property type="entry name" value="UDP-N-ACETYLMURAMATE--L-ALANINE LIGASE-RELATED"/>
    <property type="match status" value="1"/>
</dbReference>
<dbReference type="UniPathway" id="UPA00219"/>
<dbReference type="GO" id="GO:0008763">
    <property type="term" value="F:UDP-N-acetylmuramate-L-alanine ligase activity"/>
    <property type="evidence" value="ECO:0007669"/>
    <property type="project" value="UniProtKB-UniRule"/>
</dbReference>
<evidence type="ECO:0000313" key="18">
    <source>
        <dbReference type="EMBL" id="RCX18419.1"/>
    </source>
</evidence>
<name>A0A369BA56_9FIRM</name>
<keyword evidence="10 14" id="KW-0573">Peptidoglycan synthesis</keyword>
<dbReference type="EMBL" id="QPJT01000005">
    <property type="protein sequence ID" value="RCX18419.1"/>
    <property type="molecule type" value="Genomic_DNA"/>
</dbReference>
<dbReference type="SUPFAM" id="SSF53623">
    <property type="entry name" value="MurD-like peptide ligases, catalytic domain"/>
    <property type="match status" value="1"/>
</dbReference>
<dbReference type="Proteomes" id="UP000253034">
    <property type="component" value="Unassembled WGS sequence"/>
</dbReference>
<dbReference type="InterPro" id="IPR050061">
    <property type="entry name" value="MurCDEF_pg_biosynth"/>
</dbReference>
<dbReference type="Gene3D" id="3.40.50.720">
    <property type="entry name" value="NAD(P)-binding Rossmann-like Domain"/>
    <property type="match status" value="1"/>
</dbReference>
<dbReference type="Gene3D" id="3.90.190.20">
    <property type="entry name" value="Mur ligase, C-terminal domain"/>
    <property type="match status" value="1"/>
</dbReference>
<dbReference type="PANTHER" id="PTHR43445:SF3">
    <property type="entry name" value="UDP-N-ACETYLMURAMATE--L-ALANINE LIGASE"/>
    <property type="match status" value="1"/>
</dbReference>
<evidence type="ECO:0000256" key="11">
    <source>
        <dbReference type="ARBA" id="ARBA00023306"/>
    </source>
</evidence>
<feature type="domain" description="Mur ligase C-terminal" evidence="16">
    <location>
        <begin position="320"/>
        <end position="449"/>
    </location>
</feature>
<evidence type="ECO:0000259" key="17">
    <source>
        <dbReference type="Pfam" id="PF08245"/>
    </source>
</evidence>
<evidence type="ECO:0000259" key="15">
    <source>
        <dbReference type="Pfam" id="PF01225"/>
    </source>
</evidence>
<evidence type="ECO:0000256" key="14">
    <source>
        <dbReference type="HAMAP-Rule" id="MF_00046"/>
    </source>
</evidence>
<dbReference type="AlphaFoldDB" id="A0A369BA56"/>
<keyword evidence="11 14" id="KW-0131">Cell cycle</keyword>
<evidence type="ECO:0000256" key="8">
    <source>
        <dbReference type="ARBA" id="ARBA00022840"/>
    </source>
</evidence>
<comment type="caution">
    <text evidence="18">The sequence shown here is derived from an EMBL/GenBank/DDBJ whole genome shotgun (WGS) entry which is preliminary data.</text>
</comment>
<dbReference type="GO" id="GO:0005524">
    <property type="term" value="F:ATP binding"/>
    <property type="evidence" value="ECO:0007669"/>
    <property type="project" value="UniProtKB-UniRule"/>
</dbReference>
<keyword evidence="4 14" id="KW-0963">Cytoplasm</keyword>
<evidence type="ECO:0000256" key="12">
    <source>
        <dbReference type="ARBA" id="ARBA00023316"/>
    </source>
</evidence>
<feature type="domain" description="Mur ligase N-terminal catalytic" evidence="15">
    <location>
        <begin position="13"/>
        <end position="111"/>
    </location>
</feature>
<dbReference type="GO" id="GO:0071555">
    <property type="term" value="P:cell wall organization"/>
    <property type="evidence" value="ECO:0007669"/>
    <property type="project" value="UniProtKB-KW"/>
</dbReference>
<feature type="binding site" evidence="14">
    <location>
        <begin position="119"/>
        <end position="125"/>
    </location>
    <ligand>
        <name>ATP</name>
        <dbReference type="ChEBI" id="CHEBI:30616"/>
    </ligand>
</feature>
<keyword evidence="9 14" id="KW-0133">Cell shape</keyword>
<evidence type="ECO:0000256" key="1">
    <source>
        <dbReference type="ARBA" id="ARBA00004496"/>
    </source>
</evidence>
<dbReference type="InterPro" id="IPR004101">
    <property type="entry name" value="Mur_ligase_C"/>
</dbReference>
<dbReference type="HAMAP" id="MF_00046">
    <property type="entry name" value="MurC"/>
    <property type="match status" value="1"/>
</dbReference>
<reference evidence="18 19" key="1">
    <citation type="submission" date="2018-07" db="EMBL/GenBank/DDBJ databases">
        <title>Genomic Encyclopedia of Type Strains, Phase IV (KMG-IV): sequencing the most valuable type-strain genomes for metagenomic binning, comparative biology and taxonomic classification.</title>
        <authorList>
            <person name="Goeker M."/>
        </authorList>
    </citation>
    <scope>NUCLEOTIDE SEQUENCE [LARGE SCALE GENOMIC DNA]</scope>
    <source>
        <strain evidence="18 19">DSM 27016</strain>
    </source>
</reference>
<dbReference type="RefSeq" id="WP_114296961.1">
    <property type="nucleotide sequence ID" value="NZ_QPJT01000005.1"/>
</dbReference>
<keyword evidence="5 14" id="KW-0436">Ligase</keyword>
<evidence type="ECO:0000256" key="9">
    <source>
        <dbReference type="ARBA" id="ARBA00022960"/>
    </source>
</evidence>
<evidence type="ECO:0000256" key="5">
    <source>
        <dbReference type="ARBA" id="ARBA00022598"/>
    </source>
</evidence>
<evidence type="ECO:0000256" key="4">
    <source>
        <dbReference type="ARBA" id="ARBA00022490"/>
    </source>
</evidence>
<dbReference type="SUPFAM" id="SSF51984">
    <property type="entry name" value="MurCD N-terminal domain"/>
    <property type="match status" value="1"/>
</dbReference>
<dbReference type="Pfam" id="PF01225">
    <property type="entry name" value="Mur_ligase"/>
    <property type="match status" value="1"/>
</dbReference>
<sequence length="468" mass="51548">MTYFNLFESDVKKIHFIGIGGSSMSGLAEIVINLGYKVSGSDIKASDATQKLEKLGARIHIYHNEDNIEDPDLVVYTVAVKENNPELCKASALGIPTIDRAALLGQLMKKYPFSVSISGTHGKTTTTSMAAMIMLEAALNPTVHIGGELASIGGNTRIGSGKYFLTEACEYYGSFLKFNPFIAVVLNIELDHVDYFKNIDHVKDTFLRFASLVPPEGYVIGCADDSNIRWLLDGVCCNKITYGIENQNADWTAKEITFDQRGCASFIVFKNKERMGSIDLNVPGIHNVSNSLAAICACYTLGCGMEAIREGLFKFNGTHRRFELKGSYNDIKVIDDYAHHPSEVKATLNAARNASRRKVWCVFQPHTYTRTKFLLDDFAAAFSDADTVIVSDIYAAREADTGEIHASVLADRIKFSGKDALYLDSFDAIAEYLEENVSSGDLVITMGAGDIYKAGELFLKKLTERIEV</sequence>
<accession>A0A369BA56</accession>
<organism evidence="18 19">
    <name type="scientific">Anaerobacterium chartisolvens</name>
    <dbReference type="NCBI Taxonomy" id="1297424"/>
    <lineage>
        <taxon>Bacteria</taxon>
        <taxon>Bacillati</taxon>
        <taxon>Bacillota</taxon>
        <taxon>Clostridia</taxon>
        <taxon>Eubacteriales</taxon>
        <taxon>Oscillospiraceae</taxon>
        <taxon>Anaerobacterium</taxon>
    </lineage>
</organism>
<keyword evidence="19" id="KW-1185">Reference proteome</keyword>
<evidence type="ECO:0000256" key="13">
    <source>
        <dbReference type="ARBA" id="ARBA00047833"/>
    </source>
</evidence>
<dbReference type="GO" id="GO:0051301">
    <property type="term" value="P:cell division"/>
    <property type="evidence" value="ECO:0007669"/>
    <property type="project" value="UniProtKB-KW"/>
</dbReference>
<comment type="subcellular location">
    <subcellularLocation>
        <location evidence="1 14">Cytoplasm</location>
    </subcellularLocation>
</comment>
<evidence type="ECO:0000313" key="19">
    <source>
        <dbReference type="Proteomes" id="UP000253034"/>
    </source>
</evidence>
<dbReference type="InterPro" id="IPR036565">
    <property type="entry name" value="Mur-like_cat_sf"/>
</dbReference>
<evidence type="ECO:0000256" key="2">
    <source>
        <dbReference type="ARBA" id="ARBA00004752"/>
    </source>
</evidence>
<dbReference type="GO" id="GO:0009252">
    <property type="term" value="P:peptidoglycan biosynthetic process"/>
    <property type="evidence" value="ECO:0007669"/>
    <property type="project" value="UniProtKB-UniRule"/>
</dbReference>
<dbReference type="InterPro" id="IPR005758">
    <property type="entry name" value="UDP-N-AcMur_Ala_ligase_MurC"/>
</dbReference>
<evidence type="ECO:0000259" key="16">
    <source>
        <dbReference type="Pfam" id="PF02875"/>
    </source>
</evidence>
<comment type="pathway">
    <text evidence="2 14">Cell wall biogenesis; peptidoglycan biosynthesis.</text>
</comment>
<dbReference type="GO" id="GO:0008360">
    <property type="term" value="P:regulation of cell shape"/>
    <property type="evidence" value="ECO:0007669"/>
    <property type="project" value="UniProtKB-KW"/>
</dbReference>
<feature type="domain" description="Mur ligase central" evidence="17">
    <location>
        <begin position="117"/>
        <end position="298"/>
    </location>
</feature>
<evidence type="ECO:0000256" key="10">
    <source>
        <dbReference type="ARBA" id="ARBA00022984"/>
    </source>
</evidence>
<dbReference type="SUPFAM" id="SSF53244">
    <property type="entry name" value="MurD-like peptide ligases, peptide-binding domain"/>
    <property type="match status" value="1"/>
</dbReference>
<dbReference type="Pfam" id="PF08245">
    <property type="entry name" value="Mur_ligase_M"/>
    <property type="match status" value="1"/>
</dbReference>
<dbReference type="OrthoDB" id="9804126at2"/>
<keyword evidence="7 14" id="KW-0547">Nucleotide-binding</keyword>
<dbReference type="Gene3D" id="3.40.1190.10">
    <property type="entry name" value="Mur-like, catalytic domain"/>
    <property type="match status" value="1"/>
</dbReference>
<evidence type="ECO:0000256" key="7">
    <source>
        <dbReference type="ARBA" id="ARBA00022741"/>
    </source>
</evidence>
<dbReference type="InterPro" id="IPR036615">
    <property type="entry name" value="Mur_ligase_C_dom_sf"/>
</dbReference>
<dbReference type="InterPro" id="IPR000713">
    <property type="entry name" value="Mur_ligase_N"/>
</dbReference>
<keyword evidence="12 14" id="KW-0961">Cell wall biogenesis/degradation</keyword>
<dbReference type="GO" id="GO:0005737">
    <property type="term" value="C:cytoplasm"/>
    <property type="evidence" value="ECO:0007669"/>
    <property type="project" value="UniProtKB-SubCell"/>
</dbReference>
<keyword evidence="6 14" id="KW-0132">Cell division</keyword>
<gene>
    <name evidence="14" type="primary">murC</name>
    <name evidence="18" type="ORF">DFR58_105183</name>
</gene>
<dbReference type="NCBIfam" id="TIGR01082">
    <property type="entry name" value="murC"/>
    <property type="match status" value="1"/>
</dbReference>
<dbReference type="Pfam" id="PF02875">
    <property type="entry name" value="Mur_ligase_C"/>
    <property type="match status" value="1"/>
</dbReference>